<comment type="caution">
    <text evidence="2">The sequence shown here is derived from an EMBL/GenBank/DDBJ whole genome shotgun (WGS) entry which is preliminary data.</text>
</comment>
<evidence type="ECO:0000313" key="2">
    <source>
        <dbReference type="EMBL" id="MCU4754261.1"/>
    </source>
</evidence>
<dbReference type="EMBL" id="JAOPJZ010000035">
    <property type="protein sequence ID" value="MCU4754261.1"/>
    <property type="molecule type" value="Genomic_DNA"/>
</dbReference>
<dbReference type="SUPFAM" id="SSF81301">
    <property type="entry name" value="Nucleotidyltransferase"/>
    <property type="match status" value="1"/>
</dbReference>
<gene>
    <name evidence="2" type="ORF">OB919_20140</name>
</gene>
<name>A0AAP2ZBN0_9EURY</name>
<evidence type="ECO:0000259" key="1">
    <source>
        <dbReference type="Pfam" id="PF01909"/>
    </source>
</evidence>
<dbReference type="Gene3D" id="3.30.460.10">
    <property type="entry name" value="Beta Polymerase, domain 2"/>
    <property type="match status" value="1"/>
</dbReference>
<evidence type="ECO:0000313" key="3">
    <source>
        <dbReference type="Proteomes" id="UP001321047"/>
    </source>
</evidence>
<feature type="domain" description="Polymerase nucleotidyl transferase" evidence="1">
    <location>
        <begin position="116"/>
        <end position="169"/>
    </location>
</feature>
<dbReference type="RefSeq" id="WP_342810562.1">
    <property type="nucleotide sequence ID" value="NZ_JAOPJZ010000035.1"/>
</dbReference>
<organism evidence="2 3">
    <name type="scientific">Natronosalvus hydrolyticus</name>
    <dbReference type="NCBI Taxonomy" id="2979988"/>
    <lineage>
        <taxon>Archaea</taxon>
        <taxon>Methanobacteriati</taxon>
        <taxon>Methanobacteriota</taxon>
        <taxon>Stenosarchaea group</taxon>
        <taxon>Halobacteria</taxon>
        <taxon>Halobacteriales</taxon>
        <taxon>Natrialbaceae</taxon>
        <taxon>Natronosalvus</taxon>
    </lineage>
</organism>
<dbReference type="Pfam" id="PF01909">
    <property type="entry name" value="NTP_transf_2"/>
    <property type="match status" value="1"/>
</dbReference>
<protein>
    <submittedName>
        <fullName evidence="2">Nucleotidyltransferase domain-containing protein</fullName>
    </submittedName>
</protein>
<dbReference type="InterPro" id="IPR002934">
    <property type="entry name" value="Polymerase_NTP_transf_dom"/>
</dbReference>
<dbReference type="InterPro" id="IPR043519">
    <property type="entry name" value="NT_sf"/>
</dbReference>
<dbReference type="GO" id="GO:0016779">
    <property type="term" value="F:nucleotidyltransferase activity"/>
    <property type="evidence" value="ECO:0007669"/>
    <property type="project" value="InterPro"/>
</dbReference>
<dbReference type="Proteomes" id="UP001321047">
    <property type="component" value="Unassembled WGS sequence"/>
</dbReference>
<accession>A0AAP2ZBN0</accession>
<dbReference type="CDD" id="cd05403">
    <property type="entry name" value="NT_KNTase_like"/>
    <property type="match status" value="1"/>
</dbReference>
<dbReference type="AlphaFoldDB" id="A0AAP2ZBN0"/>
<reference evidence="2 3" key="1">
    <citation type="submission" date="2022-09" db="EMBL/GenBank/DDBJ databases">
        <title>Enrichment on poylsaccharides allowed isolation of novel metabolic and taxonomic groups of Haloarchaea.</title>
        <authorList>
            <person name="Sorokin D.Y."/>
            <person name="Elcheninov A.G."/>
            <person name="Khizhniak T.V."/>
            <person name="Kolganova T.V."/>
            <person name="Kublanov I.V."/>
        </authorList>
    </citation>
    <scope>NUCLEOTIDE SEQUENCE [LARGE SCALE GENOMIC DNA]</scope>
    <source>
        <strain evidence="2 3">AArc-curdl1</strain>
    </source>
</reference>
<keyword evidence="3" id="KW-1185">Reference proteome</keyword>
<proteinExistence type="predicted"/>
<sequence length="225" mass="25070">MAKHSQSADDTATLALPIPAQHPELFRHKATNDILRLLVDNPYETFTIRELSRLTDHSTYSTKSAVDVLEANGLVSAPAEGNRRPVGINRDRLSKPDDSVLQIPQPEFHHPVRAAIEKLRSELDDVRGILVFGSVARGQADRQSDIDLWVLVAGSQAERHRGNEIAKELSQRPFDGDRYTFQVLVETLDSARGYADQLSEIFTDAITLYETEALEALKREVLTSG</sequence>